<feature type="compositionally biased region" description="Low complexity" evidence="4">
    <location>
        <begin position="61"/>
        <end position="81"/>
    </location>
</feature>
<dbReference type="WBParaSite" id="SBAD_0001009701-mRNA-1">
    <property type="protein sequence ID" value="SBAD_0001009701-mRNA-1"/>
    <property type="gene ID" value="SBAD_0001009701"/>
</dbReference>
<evidence type="ECO:0000256" key="5">
    <source>
        <dbReference type="SAM" id="Phobius"/>
    </source>
</evidence>
<evidence type="ECO:0000256" key="2">
    <source>
        <dbReference type="ARBA" id="ARBA00022540"/>
    </source>
</evidence>
<sequence>MKNSKKIKDMSKVLEIFDDLTRAFQKAKPLIDKDVGFTPRFYLRCLVELEDFINEEPDPAGYSSVEGSASESESEPEGYGYLKTTAPSAPEVEKERKKPRKVEGESSEEESSDEWVMSSSSESELEDLTGKKMEEMRKFFLKSTTKDEYEKAKKKVDRKKRREEKEKVLEDREEDEGDWKQVSAGVPMIVEKPKMFEKDAEITREDVLKKLNEIMMVRGKKGTDTRALLEMLAELRTIIDANKFGKPLDAKVLFAIVANYFDCNQKNADCMVHDAWRNALIHIGILTQLLLEHPEIHCGEDVSEENENVIDDSRPYRIRSCILTMLERLDDEFTKILQDADCHSTEYVEKLKGEQDLCKLMEEMQKHLEKSNASVEEMCRFFIRRISHIYYKVGFKGILFYFLTMIILLHDASGLRR</sequence>
<dbReference type="Pfam" id="PF05470">
    <property type="entry name" value="eIF-3c_N"/>
    <property type="match status" value="1"/>
</dbReference>
<dbReference type="GO" id="GO:0031369">
    <property type="term" value="F:translation initiation factor binding"/>
    <property type="evidence" value="ECO:0007669"/>
    <property type="project" value="InterPro"/>
</dbReference>
<keyword evidence="2" id="KW-0396">Initiation factor</keyword>
<feature type="region of interest" description="Disordered" evidence="4">
    <location>
        <begin position="151"/>
        <end position="174"/>
    </location>
</feature>
<dbReference type="GO" id="GO:0005852">
    <property type="term" value="C:eukaryotic translation initiation factor 3 complex"/>
    <property type="evidence" value="ECO:0007669"/>
    <property type="project" value="InterPro"/>
</dbReference>
<evidence type="ECO:0000259" key="6">
    <source>
        <dbReference type="Pfam" id="PF05470"/>
    </source>
</evidence>
<evidence type="ECO:0000256" key="4">
    <source>
        <dbReference type="SAM" id="MobiDB-lite"/>
    </source>
</evidence>
<evidence type="ECO:0000313" key="8">
    <source>
        <dbReference type="Proteomes" id="UP000270296"/>
    </source>
</evidence>
<dbReference type="InterPro" id="IPR008905">
    <property type="entry name" value="EIF3C_N_dom"/>
</dbReference>
<evidence type="ECO:0000256" key="3">
    <source>
        <dbReference type="ARBA" id="ARBA00022917"/>
    </source>
</evidence>
<dbReference type="AlphaFoldDB" id="A0A183J1J9"/>
<reference evidence="7 8" key="2">
    <citation type="submission" date="2018-11" db="EMBL/GenBank/DDBJ databases">
        <authorList>
            <consortium name="Pathogen Informatics"/>
        </authorList>
    </citation>
    <scope>NUCLEOTIDE SEQUENCE [LARGE SCALE GENOMIC DNA]</scope>
</reference>
<dbReference type="GO" id="GO:0003723">
    <property type="term" value="F:RNA binding"/>
    <property type="evidence" value="ECO:0007669"/>
    <property type="project" value="InterPro"/>
</dbReference>
<keyword evidence="1" id="KW-0963">Cytoplasm</keyword>
<feature type="domain" description="Eukaryotic translation initiation factor 3 subunit C N-terminal" evidence="6">
    <location>
        <begin position="1"/>
        <end position="393"/>
    </location>
</feature>
<dbReference type="GO" id="GO:0003743">
    <property type="term" value="F:translation initiation factor activity"/>
    <property type="evidence" value="ECO:0007669"/>
    <property type="project" value="UniProtKB-KW"/>
</dbReference>
<feature type="region of interest" description="Disordered" evidence="4">
    <location>
        <begin position="56"/>
        <end position="129"/>
    </location>
</feature>
<feature type="compositionally biased region" description="Basic residues" evidence="4">
    <location>
        <begin position="152"/>
        <end position="162"/>
    </location>
</feature>
<reference evidence="9" key="1">
    <citation type="submission" date="2016-06" db="UniProtKB">
        <authorList>
            <consortium name="WormBaseParasite"/>
        </authorList>
    </citation>
    <scope>IDENTIFICATION</scope>
</reference>
<evidence type="ECO:0000256" key="1">
    <source>
        <dbReference type="ARBA" id="ARBA00022490"/>
    </source>
</evidence>
<keyword evidence="5" id="KW-0472">Membrane</keyword>
<keyword evidence="5" id="KW-1133">Transmembrane helix</keyword>
<keyword evidence="8" id="KW-1185">Reference proteome</keyword>
<gene>
    <name evidence="7" type="ORF">SBAD_LOCUS9747</name>
</gene>
<evidence type="ECO:0000313" key="7">
    <source>
        <dbReference type="EMBL" id="VDP25565.1"/>
    </source>
</evidence>
<proteinExistence type="predicted"/>
<protein>
    <submittedName>
        <fullName evidence="9">EIF-3c_N domain-containing protein</fullName>
    </submittedName>
</protein>
<organism evidence="9">
    <name type="scientific">Soboliphyme baturini</name>
    <dbReference type="NCBI Taxonomy" id="241478"/>
    <lineage>
        <taxon>Eukaryota</taxon>
        <taxon>Metazoa</taxon>
        <taxon>Ecdysozoa</taxon>
        <taxon>Nematoda</taxon>
        <taxon>Enoplea</taxon>
        <taxon>Dorylaimia</taxon>
        <taxon>Dioctophymatida</taxon>
        <taxon>Dioctophymatoidea</taxon>
        <taxon>Soboliphymatidae</taxon>
        <taxon>Soboliphyme</taxon>
    </lineage>
</organism>
<feature type="transmembrane region" description="Helical" evidence="5">
    <location>
        <begin position="389"/>
        <end position="409"/>
    </location>
</feature>
<evidence type="ECO:0000313" key="9">
    <source>
        <dbReference type="WBParaSite" id="SBAD_0001009701-mRNA-1"/>
    </source>
</evidence>
<accession>A0A183J1J9</accession>
<dbReference type="EMBL" id="UZAM01013113">
    <property type="protein sequence ID" value="VDP25565.1"/>
    <property type="molecule type" value="Genomic_DNA"/>
</dbReference>
<name>A0A183J1J9_9BILA</name>
<feature type="compositionally biased region" description="Basic and acidic residues" evidence="4">
    <location>
        <begin position="91"/>
        <end position="104"/>
    </location>
</feature>
<dbReference type="PANTHER" id="PTHR13937:SF0">
    <property type="entry name" value="EUKARYOTIC TRANSLATION INITIATION FACTOR 3 SUBUNIT C-RELATED"/>
    <property type="match status" value="1"/>
</dbReference>
<dbReference type="InterPro" id="IPR027516">
    <property type="entry name" value="EIF3C"/>
</dbReference>
<dbReference type="Proteomes" id="UP000270296">
    <property type="component" value="Unassembled WGS sequence"/>
</dbReference>
<dbReference type="PANTHER" id="PTHR13937">
    <property type="entry name" value="EUKARYOTIC TRANSLATION INITATION FACTOR 3, SUBUNIT 8 EIF3S8 -RELATED"/>
    <property type="match status" value="1"/>
</dbReference>
<dbReference type="OrthoDB" id="29647at2759"/>
<keyword evidence="3" id="KW-0648">Protein biosynthesis</keyword>
<keyword evidence="5" id="KW-0812">Transmembrane</keyword>